<sequence>MRLESQARQSGLQHALQKEAAATYRTLSAMRLESQSSQGRIQSTYMLPSSNQVELYEYLLKNGADPNETYAARSQKVLGLSASDMSPNERYDRAASYRRITTAPVKSGLDLEIMGHSLAYQSRLWVSDQLFIDGSSFLIKSGLGVDSRDGGELLLIIIFTTVRKAVPPTVAEFLISNGPSLASVDKHSRGALEFLAGSRGPGIISRQKLASRQVMVTVLPNWSSVTAVARRFALSPSKAKAPYSPAARGERSEGQSQNNQPMSKPATTLILAAFRLASKSKKKKVRRHEFRFTVVVPRSSAMPSPSELGQVELKPTSACARILRDQCCVAQAADGVVYAVQLTGSRFLVPEA</sequence>
<keyword evidence="3" id="KW-1185">Reference proteome</keyword>
<dbReference type="AlphaFoldDB" id="A0AAE0KNT6"/>
<proteinExistence type="predicted"/>
<accession>A0AAE0KNT6</accession>
<dbReference type="EMBL" id="JAULSN010000002">
    <property type="protein sequence ID" value="KAK3379310.1"/>
    <property type="molecule type" value="Genomic_DNA"/>
</dbReference>
<evidence type="ECO:0000313" key="3">
    <source>
        <dbReference type="Proteomes" id="UP001287356"/>
    </source>
</evidence>
<reference evidence="2" key="1">
    <citation type="journal article" date="2023" name="Mol. Phylogenet. Evol.">
        <title>Genome-scale phylogeny and comparative genomics of the fungal order Sordariales.</title>
        <authorList>
            <person name="Hensen N."/>
            <person name="Bonometti L."/>
            <person name="Westerberg I."/>
            <person name="Brannstrom I.O."/>
            <person name="Guillou S."/>
            <person name="Cros-Aarteil S."/>
            <person name="Calhoun S."/>
            <person name="Haridas S."/>
            <person name="Kuo A."/>
            <person name="Mondo S."/>
            <person name="Pangilinan J."/>
            <person name="Riley R."/>
            <person name="LaButti K."/>
            <person name="Andreopoulos B."/>
            <person name="Lipzen A."/>
            <person name="Chen C."/>
            <person name="Yan M."/>
            <person name="Daum C."/>
            <person name="Ng V."/>
            <person name="Clum A."/>
            <person name="Steindorff A."/>
            <person name="Ohm R.A."/>
            <person name="Martin F."/>
            <person name="Silar P."/>
            <person name="Natvig D.O."/>
            <person name="Lalanne C."/>
            <person name="Gautier V."/>
            <person name="Ament-Velasquez S.L."/>
            <person name="Kruys A."/>
            <person name="Hutchinson M.I."/>
            <person name="Powell A.J."/>
            <person name="Barry K."/>
            <person name="Miller A.N."/>
            <person name="Grigoriev I.V."/>
            <person name="Debuchy R."/>
            <person name="Gladieux P."/>
            <person name="Hiltunen Thoren M."/>
            <person name="Johannesson H."/>
        </authorList>
    </citation>
    <scope>NUCLEOTIDE SEQUENCE</scope>
    <source>
        <strain evidence="2">CBS 958.72</strain>
    </source>
</reference>
<comment type="caution">
    <text evidence="2">The sequence shown here is derived from an EMBL/GenBank/DDBJ whole genome shotgun (WGS) entry which is preliminary data.</text>
</comment>
<feature type="region of interest" description="Disordered" evidence="1">
    <location>
        <begin position="240"/>
        <end position="262"/>
    </location>
</feature>
<gene>
    <name evidence="2" type="ORF">B0T24DRAFT_694955</name>
</gene>
<name>A0AAE0KNT6_9PEZI</name>
<reference evidence="2" key="2">
    <citation type="submission" date="2023-06" db="EMBL/GenBank/DDBJ databases">
        <authorList>
            <consortium name="Lawrence Berkeley National Laboratory"/>
            <person name="Haridas S."/>
            <person name="Hensen N."/>
            <person name="Bonometti L."/>
            <person name="Westerberg I."/>
            <person name="Brannstrom I.O."/>
            <person name="Guillou S."/>
            <person name="Cros-Aarteil S."/>
            <person name="Calhoun S."/>
            <person name="Kuo A."/>
            <person name="Mondo S."/>
            <person name="Pangilinan J."/>
            <person name="Riley R."/>
            <person name="Labutti K."/>
            <person name="Andreopoulos B."/>
            <person name="Lipzen A."/>
            <person name="Chen C."/>
            <person name="Yanf M."/>
            <person name="Daum C."/>
            <person name="Ng V."/>
            <person name="Clum A."/>
            <person name="Steindorff A."/>
            <person name="Ohm R."/>
            <person name="Martin F."/>
            <person name="Silar P."/>
            <person name="Natvig D."/>
            <person name="Lalanne C."/>
            <person name="Gautier V."/>
            <person name="Ament-Velasquez S.L."/>
            <person name="Kruys A."/>
            <person name="Hutchinson M.I."/>
            <person name="Powell A.J."/>
            <person name="Barry K."/>
            <person name="Miller A.N."/>
            <person name="Grigoriev I.V."/>
            <person name="Debuchy R."/>
            <person name="Gladieux P."/>
            <person name="Thoren M.H."/>
            <person name="Johannesson H."/>
        </authorList>
    </citation>
    <scope>NUCLEOTIDE SEQUENCE</scope>
    <source>
        <strain evidence="2">CBS 958.72</strain>
    </source>
</reference>
<protein>
    <recommendedName>
        <fullName evidence="4">Ankyrin repeat protein</fullName>
    </recommendedName>
</protein>
<evidence type="ECO:0008006" key="4">
    <source>
        <dbReference type="Google" id="ProtNLM"/>
    </source>
</evidence>
<evidence type="ECO:0000256" key="1">
    <source>
        <dbReference type="SAM" id="MobiDB-lite"/>
    </source>
</evidence>
<evidence type="ECO:0000313" key="2">
    <source>
        <dbReference type="EMBL" id="KAK3379310.1"/>
    </source>
</evidence>
<dbReference type="Proteomes" id="UP001287356">
    <property type="component" value="Unassembled WGS sequence"/>
</dbReference>
<organism evidence="2 3">
    <name type="scientific">Lasiosphaeria ovina</name>
    <dbReference type="NCBI Taxonomy" id="92902"/>
    <lineage>
        <taxon>Eukaryota</taxon>
        <taxon>Fungi</taxon>
        <taxon>Dikarya</taxon>
        <taxon>Ascomycota</taxon>
        <taxon>Pezizomycotina</taxon>
        <taxon>Sordariomycetes</taxon>
        <taxon>Sordariomycetidae</taxon>
        <taxon>Sordariales</taxon>
        <taxon>Lasiosphaeriaceae</taxon>
        <taxon>Lasiosphaeria</taxon>
    </lineage>
</organism>